<keyword evidence="1" id="KW-0812">Transmembrane</keyword>
<evidence type="ECO:0000256" key="1">
    <source>
        <dbReference type="SAM" id="Phobius"/>
    </source>
</evidence>
<protein>
    <submittedName>
        <fullName evidence="2">Tryptophan transporter</fullName>
    </submittedName>
</protein>
<dbReference type="OrthoDB" id="2243651at2"/>
<accession>A0A386H2J1</accession>
<dbReference type="Gene3D" id="1.10.1760.20">
    <property type="match status" value="1"/>
</dbReference>
<dbReference type="AlphaFoldDB" id="A0A386H2J1"/>
<dbReference type="RefSeq" id="WP_119970951.1">
    <property type="nucleotide sequence ID" value="NZ_CP032416.1"/>
</dbReference>
<name>A0A386H2J1_9CLOT</name>
<keyword evidence="1" id="KW-0472">Membrane</keyword>
<evidence type="ECO:0000313" key="3">
    <source>
        <dbReference type="Proteomes" id="UP000266301"/>
    </source>
</evidence>
<sequence length="169" mass="17986">MNVKKMIINSLLLAIGAILHQLTPPLILGMKPDFSLAMLFIIMILNDDYKSCVCSGLIAGILAAATTGFPGGQIPNVIDKIVTVNIMFLVLKPFRQRVNNQIKIVFTTAIGTFISGTTFLSVAFVIVGLPTSFKALFLSVVVPGAIINTIAGVILFNAVNIAIKRKAAA</sequence>
<feature type="transmembrane region" description="Helical" evidence="1">
    <location>
        <begin position="49"/>
        <end position="68"/>
    </location>
</feature>
<feature type="transmembrane region" description="Helical" evidence="1">
    <location>
        <begin position="6"/>
        <end position="28"/>
    </location>
</feature>
<organism evidence="2 3">
    <name type="scientific">Clostridium fermenticellae</name>
    <dbReference type="NCBI Taxonomy" id="2068654"/>
    <lineage>
        <taxon>Bacteria</taxon>
        <taxon>Bacillati</taxon>
        <taxon>Bacillota</taxon>
        <taxon>Clostridia</taxon>
        <taxon>Eubacteriales</taxon>
        <taxon>Clostridiaceae</taxon>
        <taxon>Clostridium</taxon>
    </lineage>
</organism>
<dbReference type="Proteomes" id="UP000266301">
    <property type="component" value="Chromosome"/>
</dbReference>
<evidence type="ECO:0000313" key="2">
    <source>
        <dbReference type="EMBL" id="AYD39922.1"/>
    </source>
</evidence>
<proteinExistence type="predicted"/>
<gene>
    <name evidence="2" type="ORF">D4Z93_05075</name>
</gene>
<dbReference type="InterPro" id="IPR031360">
    <property type="entry name" value="TrpP"/>
</dbReference>
<keyword evidence="3" id="KW-1185">Reference proteome</keyword>
<dbReference type="KEGG" id="cfer:D4Z93_05075"/>
<dbReference type="EMBL" id="CP032416">
    <property type="protein sequence ID" value="AYD39922.1"/>
    <property type="molecule type" value="Genomic_DNA"/>
</dbReference>
<feature type="transmembrane region" description="Helical" evidence="1">
    <location>
        <begin position="104"/>
        <end position="129"/>
    </location>
</feature>
<feature type="transmembrane region" description="Helical" evidence="1">
    <location>
        <begin position="135"/>
        <end position="156"/>
    </location>
</feature>
<keyword evidence="1" id="KW-1133">Transmembrane helix</keyword>
<reference evidence="2 3" key="1">
    <citation type="journal article" date="2019" name="Int. J. Syst. Evol. Microbiol.">
        <title>Clostridium fermenticellae sp. nov., isolated from the mud in a fermentation cellar for the production of the Chinese liquor, baijiu.</title>
        <authorList>
            <person name="Xu P.X."/>
            <person name="Chai L.J."/>
            <person name="Qiu T."/>
            <person name="Zhang X.J."/>
            <person name="Lu Z.M."/>
            <person name="Xiao C."/>
            <person name="Wang S.T."/>
            <person name="Shen C.H."/>
            <person name="Shi J.S."/>
            <person name="Xu Z.H."/>
        </authorList>
    </citation>
    <scope>NUCLEOTIDE SEQUENCE [LARGE SCALE GENOMIC DNA]</scope>
    <source>
        <strain evidence="2 3">JN500901</strain>
    </source>
</reference>
<dbReference type="Pfam" id="PF17099">
    <property type="entry name" value="TrpP"/>
    <property type="match status" value="1"/>
</dbReference>